<reference evidence="9" key="2">
    <citation type="submission" date="2021-04" db="EMBL/GenBank/DDBJ databases">
        <authorList>
            <person name="Gilroy R."/>
        </authorList>
    </citation>
    <scope>NUCLEOTIDE SEQUENCE</scope>
    <source>
        <strain evidence="9">USASDec5-558</strain>
    </source>
</reference>
<gene>
    <name evidence="9" type="ORF">H9850_10900</name>
</gene>
<feature type="domain" description="Major facilitator superfamily (MFS) profile" evidence="8">
    <location>
        <begin position="11"/>
        <end position="405"/>
    </location>
</feature>
<comment type="subcellular location">
    <subcellularLocation>
        <location evidence="1">Endomembrane system</location>
        <topology evidence="1">Multi-pass membrane protein</topology>
    </subcellularLocation>
</comment>
<dbReference type="SUPFAM" id="SSF103473">
    <property type="entry name" value="MFS general substrate transporter"/>
    <property type="match status" value="1"/>
</dbReference>
<feature type="transmembrane region" description="Helical" evidence="7">
    <location>
        <begin position="382"/>
        <end position="401"/>
    </location>
</feature>
<keyword evidence="6 7" id="KW-0472">Membrane</keyword>
<evidence type="ECO:0000313" key="10">
    <source>
        <dbReference type="Proteomes" id="UP000886829"/>
    </source>
</evidence>
<keyword evidence="4 7" id="KW-0812">Transmembrane</keyword>
<feature type="transmembrane region" description="Helical" evidence="7">
    <location>
        <begin position="12"/>
        <end position="37"/>
    </location>
</feature>
<proteinExistence type="inferred from homology"/>
<evidence type="ECO:0000256" key="1">
    <source>
        <dbReference type="ARBA" id="ARBA00004127"/>
    </source>
</evidence>
<dbReference type="InterPro" id="IPR011701">
    <property type="entry name" value="MFS"/>
</dbReference>
<dbReference type="PROSITE" id="PS50850">
    <property type="entry name" value="MFS"/>
    <property type="match status" value="1"/>
</dbReference>
<sequence length="415" mass="45296">MSSTVSKQTQIALYIVFAILMMALGSSDSLRGVFAPIFEEHFTLSASDLSLIITVSYVGNLVFMLLGTRISDAFGLRMVFIATMLLWMAALALYLLTDNFILLLGGMFFAMGASTLLNIMLNLMSPFLFAAPGMILNTLFFTQGIGTTFTQSVISSSVDSFVDWKLVNGTLLVMGAVAVLAFAFLSRGIKGLNRDHLNGSNAPTDTAGSDATSGSAPKVRYSEILRAPAFWFFFLCFGCYFVGEHGIMNWMNIYLIRGQNFTAADAAVFPALFFGGMTLGRLLLSKLVDKAGIMRSLRLCFISGTVIYVIAFVFGGNAYYLFALAGFMLSIIYPTMMLSVQLYFPAYNAATATGVIMSVATIFDIVFNVVFGYVIEAVGYDISMSLMPIAMVLATVIFLVFERMRSLRLKDDLGK</sequence>
<comment type="similarity">
    <text evidence="2">Belongs to the major facilitator superfamily.</text>
</comment>
<evidence type="ECO:0000256" key="4">
    <source>
        <dbReference type="ARBA" id="ARBA00022692"/>
    </source>
</evidence>
<evidence type="ECO:0000259" key="8">
    <source>
        <dbReference type="PROSITE" id="PS50850"/>
    </source>
</evidence>
<dbReference type="GO" id="GO:0012505">
    <property type="term" value="C:endomembrane system"/>
    <property type="evidence" value="ECO:0007669"/>
    <property type="project" value="UniProtKB-SubCell"/>
</dbReference>
<keyword evidence="5 7" id="KW-1133">Transmembrane helix</keyword>
<evidence type="ECO:0000256" key="3">
    <source>
        <dbReference type="ARBA" id="ARBA00022448"/>
    </source>
</evidence>
<feature type="transmembrane region" description="Helical" evidence="7">
    <location>
        <begin position="320"/>
        <end position="343"/>
    </location>
</feature>
<dbReference type="InterPro" id="IPR036259">
    <property type="entry name" value="MFS_trans_sf"/>
</dbReference>
<dbReference type="PANTHER" id="PTHR23514:SF3">
    <property type="entry name" value="BYPASS OF STOP CODON PROTEIN 6"/>
    <property type="match status" value="1"/>
</dbReference>
<comment type="caution">
    <text evidence="9">The sequence shown here is derived from an EMBL/GenBank/DDBJ whole genome shotgun (WGS) entry which is preliminary data.</text>
</comment>
<feature type="transmembrane region" description="Helical" evidence="7">
    <location>
        <begin position="100"/>
        <end position="120"/>
    </location>
</feature>
<keyword evidence="3" id="KW-0813">Transport</keyword>
<dbReference type="GO" id="GO:0022857">
    <property type="term" value="F:transmembrane transporter activity"/>
    <property type="evidence" value="ECO:0007669"/>
    <property type="project" value="InterPro"/>
</dbReference>
<evidence type="ECO:0000256" key="2">
    <source>
        <dbReference type="ARBA" id="ARBA00008335"/>
    </source>
</evidence>
<evidence type="ECO:0000256" key="7">
    <source>
        <dbReference type="SAM" id="Phobius"/>
    </source>
</evidence>
<evidence type="ECO:0000313" key="9">
    <source>
        <dbReference type="EMBL" id="HIX57960.1"/>
    </source>
</evidence>
<dbReference type="Proteomes" id="UP000886829">
    <property type="component" value="Unassembled WGS sequence"/>
</dbReference>
<organism evidence="9 10">
    <name type="scientific">Candidatus Anaerobiospirillum pullistercoris</name>
    <dbReference type="NCBI Taxonomy" id="2838452"/>
    <lineage>
        <taxon>Bacteria</taxon>
        <taxon>Pseudomonadati</taxon>
        <taxon>Pseudomonadota</taxon>
        <taxon>Gammaproteobacteria</taxon>
        <taxon>Aeromonadales</taxon>
        <taxon>Succinivibrionaceae</taxon>
        <taxon>Anaerobiospirillum</taxon>
    </lineage>
</organism>
<reference evidence="9" key="1">
    <citation type="journal article" date="2021" name="PeerJ">
        <title>Extensive microbial diversity within the chicken gut microbiome revealed by metagenomics and culture.</title>
        <authorList>
            <person name="Gilroy R."/>
            <person name="Ravi A."/>
            <person name="Getino M."/>
            <person name="Pursley I."/>
            <person name="Horton D.L."/>
            <person name="Alikhan N.F."/>
            <person name="Baker D."/>
            <person name="Gharbi K."/>
            <person name="Hall N."/>
            <person name="Watson M."/>
            <person name="Adriaenssens E.M."/>
            <person name="Foster-Nyarko E."/>
            <person name="Jarju S."/>
            <person name="Secka A."/>
            <person name="Antonio M."/>
            <person name="Oren A."/>
            <person name="Chaudhuri R.R."/>
            <person name="La Ragione R."/>
            <person name="Hildebrand F."/>
            <person name="Pallen M.J."/>
        </authorList>
    </citation>
    <scope>NUCLEOTIDE SEQUENCE</scope>
    <source>
        <strain evidence="9">USASDec5-558</strain>
    </source>
</reference>
<feature type="transmembrane region" description="Helical" evidence="7">
    <location>
        <begin position="166"/>
        <end position="185"/>
    </location>
</feature>
<feature type="transmembrane region" description="Helical" evidence="7">
    <location>
        <begin position="224"/>
        <end position="243"/>
    </location>
</feature>
<accession>A0A9D1WF89</accession>
<evidence type="ECO:0000256" key="6">
    <source>
        <dbReference type="ARBA" id="ARBA00023136"/>
    </source>
</evidence>
<dbReference type="InterPro" id="IPR020846">
    <property type="entry name" value="MFS_dom"/>
</dbReference>
<dbReference type="Pfam" id="PF07690">
    <property type="entry name" value="MFS_1"/>
    <property type="match status" value="1"/>
</dbReference>
<dbReference type="PANTHER" id="PTHR23514">
    <property type="entry name" value="BYPASS OF STOP CODON PROTEIN 6"/>
    <property type="match status" value="1"/>
</dbReference>
<protein>
    <submittedName>
        <fullName evidence="9">MFS transporter</fullName>
    </submittedName>
</protein>
<feature type="transmembrane region" description="Helical" evidence="7">
    <location>
        <begin position="49"/>
        <end position="67"/>
    </location>
</feature>
<feature type="transmembrane region" description="Helical" evidence="7">
    <location>
        <begin position="127"/>
        <end position="146"/>
    </location>
</feature>
<dbReference type="EMBL" id="DXEV01000217">
    <property type="protein sequence ID" value="HIX57960.1"/>
    <property type="molecule type" value="Genomic_DNA"/>
</dbReference>
<feature type="transmembrane region" description="Helical" evidence="7">
    <location>
        <begin position="263"/>
        <end position="284"/>
    </location>
</feature>
<name>A0A9D1WF89_9GAMM</name>
<dbReference type="AlphaFoldDB" id="A0A9D1WF89"/>
<dbReference type="InterPro" id="IPR051788">
    <property type="entry name" value="MFS_Transporter"/>
</dbReference>
<dbReference type="Gene3D" id="1.20.1250.20">
    <property type="entry name" value="MFS general substrate transporter like domains"/>
    <property type="match status" value="2"/>
</dbReference>
<feature type="transmembrane region" description="Helical" evidence="7">
    <location>
        <begin position="355"/>
        <end position="376"/>
    </location>
</feature>
<dbReference type="GO" id="GO:0016020">
    <property type="term" value="C:membrane"/>
    <property type="evidence" value="ECO:0007669"/>
    <property type="project" value="TreeGrafter"/>
</dbReference>
<feature type="transmembrane region" description="Helical" evidence="7">
    <location>
        <begin position="74"/>
        <end position="94"/>
    </location>
</feature>
<feature type="transmembrane region" description="Helical" evidence="7">
    <location>
        <begin position="296"/>
        <end position="314"/>
    </location>
</feature>
<evidence type="ECO:0000256" key="5">
    <source>
        <dbReference type="ARBA" id="ARBA00022989"/>
    </source>
</evidence>